<comment type="catalytic activity">
    <reaction evidence="4">
        <text>a ribonucleoside 5'-triphosphate + H2O = a ribonucleoside 5'-phosphate + diphosphate + H(+)</text>
        <dbReference type="Rhea" id="RHEA:23996"/>
        <dbReference type="ChEBI" id="CHEBI:15377"/>
        <dbReference type="ChEBI" id="CHEBI:15378"/>
        <dbReference type="ChEBI" id="CHEBI:33019"/>
        <dbReference type="ChEBI" id="CHEBI:58043"/>
        <dbReference type="ChEBI" id="CHEBI:61557"/>
        <dbReference type="EC" id="3.6.1.9"/>
    </reaction>
</comment>
<organism evidence="5 6">
    <name type="scientific">Rhodothalassium salexigens DSM 2132</name>
    <dbReference type="NCBI Taxonomy" id="1188247"/>
    <lineage>
        <taxon>Bacteria</taxon>
        <taxon>Pseudomonadati</taxon>
        <taxon>Pseudomonadota</taxon>
        <taxon>Alphaproteobacteria</taxon>
        <taxon>Rhodothalassiales</taxon>
        <taxon>Rhodothalassiaceae</taxon>
        <taxon>Rhodothalassium</taxon>
    </lineage>
</organism>
<comment type="caution">
    <text evidence="4">Lacks conserved residue(s) required for the propagation of feature annotation.</text>
</comment>
<dbReference type="GO" id="GO:0005737">
    <property type="term" value="C:cytoplasm"/>
    <property type="evidence" value="ECO:0007669"/>
    <property type="project" value="UniProtKB-SubCell"/>
</dbReference>
<keyword evidence="3 4" id="KW-0546">Nucleotide metabolism</keyword>
<feature type="active site" description="Proton acceptor" evidence="4">
    <location>
        <position position="79"/>
    </location>
</feature>
<dbReference type="PANTHER" id="PTHR43213:SF5">
    <property type="entry name" value="BIFUNCTIONAL DTTP_UTP PYROPHOSPHATASE_METHYLTRANSFERASE PROTEIN-RELATED"/>
    <property type="match status" value="1"/>
</dbReference>
<dbReference type="InParanoid" id="A0A4R2PMP3"/>
<reference evidence="5 6" key="1">
    <citation type="submission" date="2019-03" db="EMBL/GenBank/DDBJ databases">
        <title>Genomic Encyclopedia of Type Strains, Phase IV (KMG-IV): sequencing the most valuable type-strain genomes for metagenomic binning, comparative biology and taxonomic classification.</title>
        <authorList>
            <person name="Goeker M."/>
        </authorList>
    </citation>
    <scope>NUCLEOTIDE SEQUENCE [LARGE SCALE GENOMIC DNA]</scope>
    <source>
        <strain evidence="5 6">DSM 2132</strain>
    </source>
</reference>
<dbReference type="EC" id="3.6.1.9" evidence="4"/>
<dbReference type="OrthoDB" id="9813962at2"/>
<evidence type="ECO:0000256" key="1">
    <source>
        <dbReference type="ARBA" id="ARBA00001968"/>
    </source>
</evidence>
<dbReference type="HAMAP" id="MF_00528">
    <property type="entry name" value="Maf"/>
    <property type="match status" value="1"/>
</dbReference>
<protein>
    <recommendedName>
        <fullName evidence="4">Nucleoside triphosphate pyrophosphatase</fullName>
        <ecNumber evidence="4">3.6.1.9</ecNumber>
    </recommendedName>
    <alternativeName>
        <fullName evidence="4">Nucleotide pyrophosphatase</fullName>
        <shortName evidence="4">Nucleotide PPase</shortName>
    </alternativeName>
</protein>
<sequence length="202" mass="20969">MALASSKRRVILASASRARREMLAAAGLAVAAVPAGVDEAAVKAAMAGQGAEAVARALAAAKASAVGAAHGDALVIGADQVLSLDDRLYDKPRDRAEARRHLESLSGRRHGLVSAVTVYGDGAVQWSTADRVDLTVRSLTPAFLDAYCAAMGDRLLDSVGGYELEGLGVHLFERIEGDYFTVLGLPLLALLGYLRRVGAVAS</sequence>
<accession>A0A4R2PMP3</accession>
<comment type="cofactor">
    <cofactor evidence="1 4">
        <name>a divalent metal cation</name>
        <dbReference type="ChEBI" id="CHEBI:60240"/>
    </cofactor>
</comment>
<dbReference type="RefSeq" id="WP_132707731.1">
    <property type="nucleotide sequence ID" value="NZ_JACIGF010000003.1"/>
</dbReference>
<dbReference type="Pfam" id="PF02545">
    <property type="entry name" value="Maf"/>
    <property type="match status" value="1"/>
</dbReference>
<evidence type="ECO:0000256" key="3">
    <source>
        <dbReference type="ARBA" id="ARBA00023080"/>
    </source>
</evidence>
<gene>
    <name evidence="5" type="ORF">EV659_10351</name>
</gene>
<evidence type="ECO:0000313" key="6">
    <source>
        <dbReference type="Proteomes" id="UP000295399"/>
    </source>
</evidence>
<comment type="subcellular location">
    <subcellularLocation>
        <location evidence="4">Cytoplasm</location>
    </subcellularLocation>
</comment>
<dbReference type="GO" id="GO:0047429">
    <property type="term" value="F:nucleoside triphosphate diphosphatase activity"/>
    <property type="evidence" value="ECO:0007669"/>
    <property type="project" value="UniProtKB-EC"/>
</dbReference>
<keyword evidence="2 4" id="KW-0378">Hydrolase</keyword>
<comment type="similarity">
    <text evidence="4">Belongs to the Maf family.</text>
</comment>
<evidence type="ECO:0000256" key="2">
    <source>
        <dbReference type="ARBA" id="ARBA00022801"/>
    </source>
</evidence>
<dbReference type="InterPro" id="IPR003697">
    <property type="entry name" value="Maf-like"/>
</dbReference>
<dbReference type="GO" id="GO:0009117">
    <property type="term" value="P:nucleotide metabolic process"/>
    <property type="evidence" value="ECO:0007669"/>
    <property type="project" value="UniProtKB-KW"/>
</dbReference>
<dbReference type="AlphaFoldDB" id="A0A4R2PMP3"/>
<dbReference type="Proteomes" id="UP000295399">
    <property type="component" value="Unassembled WGS sequence"/>
</dbReference>
<dbReference type="EMBL" id="SLXO01000003">
    <property type="protein sequence ID" value="TCP36164.1"/>
    <property type="molecule type" value="Genomic_DNA"/>
</dbReference>
<name>A0A4R2PMP3_RHOSA</name>
<comment type="catalytic activity">
    <reaction evidence="4">
        <text>a 2'-deoxyribonucleoside 5'-triphosphate + H2O = a 2'-deoxyribonucleoside 5'-phosphate + diphosphate + H(+)</text>
        <dbReference type="Rhea" id="RHEA:44644"/>
        <dbReference type="ChEBI" id="CHEBI:15377"/>
        <dbReference type="ChEBI" id="CHEBI:15378"/>
        <dbReference type="ChEBI" id="CHEBI:33019"/>
        <dbReference type="ChEBI" id="CHEBI:61560"/>
        <dbReference type="ChEBI" id="CHEBI:65317"/>
        <dbReference type="EC" id="3.6.1.9"/>
    </reaction>
</comment>
<dbReference type="NCBIfam" id="TIGR00172">
    <property type="entry name" value="maf"/>
    <property type="match status" value="1"/>
</dbReference>
<comment type="caution">
    <text evidence="5">The sequence shown here is derived from an EMBL/GenBank/DDBJ whole genome shotgun (WGS) entry which is preliminary data.</text>
</comment>
<evidence type="ECO:0000313" key="5">
    <source>
        <dbReference type="EMBL" id="TCP36164.1"/>
    </source>
</evidence>
<keyword evidence="6" id="KW-1185">Reference proteome</keyword>
<comment type="function">
    <text evidence="4">Nucleoside triphosphate pyrophosphatase. May have a dual role in cell division arrest and in preventing the incorporation of modified nucleotides into cellular nucleic acids.</text>
</comment>
<dbReference type="SUPFAM" id="SSF52972">
    <property type="entry name" value="ITPase-like"/>
    <property type="match status" value="1"/>
</dbReference>
<keyword evidence="4" id="KW-0963">Cytoplasm</keyword>
<dbReference type="PIRSF" id="PIRSF006305">
    <property type="entry name" value="Maf"/>
    <property type="match status" value="1"/>
</dbReference>
<evidence type="ECO:0000256" key="4">
    <source>
        <dbReference type="HAMAP-Rule" id="MF_00528"/>
    </source>
</evidence>
<dbReference type="Gene3D" id="3.90.950.10">
    <property type="match status" value="1"/>
</dbReference>
<proteinExistence type="inferred from homology"/>
<dbReference type="PANTHER" id="PTHR43213">
    <property type="entry name" value="BIFUNCTIONAL DTTP/UTP PYROPHOSPHATASE/METHYLTRANSFERASE PROTEIN-RELATED"/>
    <property type="match status" value="1"/>
</dbReference>
<dbReference type="InterPro" id="IPR029001">
    <property type="entry name" value="ITPase-like_fam"/>
</dbReference>